<dbReference type="FunFam" id="3.30.420.40:FF:000035">
    <property type="entry name" value="Cell division protein FtsA"/>
    <property type="match status" value="1"/>
</dbReference>
<reference evidence="8 9" key="1">
    <citation type="journal article" date="2018" name="Aquat. Microb. Ecol.">
        <title>Gammaproteobacterial methanotrophs dominate.</title>
        <authorList>
            <person name="Rissanen A.J."/>
            <person name="Saarenheimo J."/>
            <person name="Tiirola M."/>
            <person name="Peura S."/>
            <person name="Aalto S.L."/>
            <person name="Karvinen A."/>
            <person name="Nykanen H."/>
        </authorList>
    </citation>
    <scope>NUCLEOTIDE SEQUENCE [LARGE SCALE GENOMIC DNA]</scope>
    <source>
        <strain evidence="8">AMbin10</strain>
    </source>
</reference>
<dbReference type="FunFam" id="3.30.1490.110:FF:000001">
    <property type="entry name" value="Cell division protein FtsA"/>
    <property type="match status" value="1"/>
</dbReference>
<dbReference type="Gene3D" id="3.30.1490.110">
    <property type="match status" value="1"/>
</dbReference>
<dbReference type="SUPFAM" id="SSF53067">
    <property type="entry name" value="Actin-like ATPase domain"/>
    <property type="match status" value="2"/>
</dbReference>
<dbReference type="InterPro" id="IPR050696">
    <property type="entry name" value="FtsA/MreB"/>
</dbReference>
<dbReference type="Gene3D" id="3.30.420.40">
    <property type="match status" value="2"/>
</dbReference>
<organism evidence="8 9">
    <name type="scientific">Candidatus Methylumidiphilus alinenensis</name>
    <dbReference type="NCBI Taxonomy" id="2202197"/>
    <lineage>
        <taxon>Bacteria</taxon>
        <taxon>Pseudomonadati</taxon>
        <taxon>Pseudomonadota</taxon>
        <taxon>Gammaproteobacteria</taxon>
        <taxon>Methylococcales</taxon>
        <taxon>Candidatus Methylumidiphilus</taxon>
    </lineage>
</organism>
<evidence type="ECO:0000256" key="6">
    <source>
        <dbReference type="PIRNR" id="PIRNR003101"/>
    </source>
</evidence>
<keyword evidence="3 5" id="KW-0472">Membrane</keyword>
<dbReference type="SMART" id="SM00842">
    <property type="entry name" value="FtsA"/>
    <property type="match status" value="1"/>
</dbReference>
<dbReference type="GO" id="GO:0009898">
    <property type="term" value="C:cytoplasmic side of plasma membrane"/>
    <property type="evidence" value="ECO:0007669"/>
    <property type="project" value="UniProtKB-UniRule"/>
</dbReference>
<name>A0A2W4QGV2_9GAMM</name>
<dbReference type="EMBL" id="QJPH01000524">
    <property type="protein sequence ID" value="PZN71382.1"/>
    <property type="molecule type" value="Genomic_DNA"/>
</dbReference>
<comment type="caution">
    <text evidence="8">The sequence shown here is derived from an EMBL/GenBank/DDBJ whole genome shotgun (WGS) entry which is preliminary data.</text>
</comment>
<comment type="subunit">
    <text evidence="5">Self-interacts. Interacts with FtsZ.</text>
</comment>
<dbReference type="InterPro" id="IPR020823">
    <property type="entry name" value="Cell_div_FtsA"/>
</dbReference>
<dbReference type="AlphaFoldDB" id="A0A2W4QGV2"/>
<keyword evidence="2 5" id="KW-0132">Cell division</keyword>
<gene>
    <name evidence="5 8" type="primary">ftsA</name>
    <name evidence="8" type="ORF">DM484_26535</name>
</gene>
<dbReference type="NCBIfam" id="NF007009">
    <property type="entry name" value="PRK09472.1"/>
    <property type="match status" value="1"/>
</dbReference>
<evidence type="ECO:0000256" key="1">
    <source>
        <dbReference type="ARBA" id="ARBA00022475"/>
    </source>
</evidence>
<dbReference type="HAMAP" id="MF_02033">
    <property type="entry name" value="FtsA"/>
    <property type="match status" value="1"/>
</dbReference>
<evidence type="ECO:0000313" key="8">
    <source>
        <dbReference type="EMBL" id="PZN71382.1"/>
    </source>
</evidence>
<dbReference type="NCBIfam" id="TIGR01174">
    <property type="entry name" value="ftsA"/>
    <property type="match status" value="1"/>
</dbReference>
<keyword evidence="4 5" id="KW-0131">Cell cycle</keyword>
<dbReference type="PANTHER" id="PTHR32432">
    <property type="entry name" value="CELL DIVISION PROTEIN FTSA-RELATED"/>
    <property type="match status" value="1"/>
</dbReference>
<keyword evidence="1 5" id="KW-1003">Cell membrane</keyword>
<comment type="function">
    <text evidence="5 6">Cell division protein that is involved in the assembly of the Z ring. May serve as a membrane anchor for the Z ring.</text>
</comment>
<evidence type="ECO:0000256" key="3">
    <source>
        <dbReference type="ARBA" id="ARBA00023136"/>
    </source>
</evidence>
<feature type="domain" description="SHS2" evidence="7">
    <location>
        <begin position="10"/>
        <end position="196"/>
    </location>
</feature>
<evidence type="ECO:0000256" key="5">
    <source>
        <dbReference type="HAMAP-Rule" id="MF_02033"/>
    </source>
</evidence>
<proteinExistence type="inferred from homology"/>
<comment type="similarity">
    <text evidence="5 6">Belongs to the FtsA/MreB family.</text>
</comment>
<accession>A0A2W4QGV2</accession>
<dbReference type="Pfam" id="PF14450">
    <property type="entry name" value="FtsA"/>
    <property type="match status" value="2"/>
</dbReference>
<protein>
    <recommendedName>
        <fullName evidence="5 6">Cell division protein FtsA</fullName>
    </recommendedName>
</protein>
<dbReference type="InterPro" id="IPR043129">
    <property type="entry name" value="ATPase_NBD"/>
</dbReference>
<dbReference type="GO" id="GO:0032153">
    <property type="term" value="C:cell division site"/>
    <property type="evidence" value="ECO:0007669"/>
    <property type="project" value="UniProtKB-UniRule"/>
</dbReference>
<dbReference type="PIRSF" id="PIRSF003101">
    <property type="entry name" value="FtsA"/>
    <property type="match status" value="1"/>
</dbReference>
<evidence type="ECO:0000313" key="9">
    <source>
        <dbReference type="Proteomes" id="UP000249396"/>
    </source>
</evidence>
<dbReference type="InterPro" id="IPR003494">
    <property type="entry name" value="SHS2_FtsA"/>
</dbReference>
<dbReference type="GO" id="GO:0043093">
    <property type="term" value="P:FtsZ-dependent cytokinesis"/>
    <property type="evidence" value="ECO:0007669"/>
    <property type="project" value="UniProtKB-UniRule"/>
</dbReference>
<dbReference type="PANTHER" id="PTHR32432:SF4">
    <property type="entry name" value="CELL DIVISION PROTEIN FTSA"/>
    <property type="match status" value="1"/>
</dbReference>
<evidence type="ECO:0000256" key="4">
    <source>
        <dbReference type="ARBA" id="ARBA00023306"/>
    </source>
</evidence>
<dbReference type="CDD" id="cd24048">
    <property type="entry name" value="ASKHA_NBD_FtsA"/>
    <property type="match status" value="1"/>
</dbReference>
<sequence length="411" mass="44148">MARKSEHNLIVGLDIGTSKVAAIVGEMREDGEIEVIGIGSQPSRGLKKGVVVNLEATVQSIQRAIEEAEVMAGCRIHSVYAGIAGSHISSMNSHGIVAIKEKEVTQSDVDRVIDSARAVAIPADQKILHILPQEFVIDRQEGIKEPIGMSGIRLEARVHIVTGAVSAAQNIEKCIRRCGLEVDDVILEQLASAQAVLAEDEKELGVCLVDIGGGTTDIAVFTDGAIRHTAVIPIAGDQVTNDIAVALRTPAQYAEEIKIKYACALTQLARLEETIEVPSIGDRPSRQISKLNLAEIVEPRYEELLLLVQAELRRSGFEDLIAAGIVLSGGSARVEGLVDLAEEIFHMPVRLGLPQYVTGLGDVIRNPAYATGVGLLLFGRQHGPHGERGAVGEGGFKRMLNKMKSWFQGNF</sequence>
<dbReference type="Pfam" id="PF02491">
    <property type="entry name" value="SHS2_FTSA"/>
    <property type="match status" value="1"/>
</dbReference>
<evidence type="ECO:0000259" key="7">
    <source>
        <dbReference type="SMART" id="SM00842"/>
    </source>
</evidence>
<evidence type="ECO:0000256" key="2">
    <source>
        <dbReference type="ARBA" id="ARBA00022618"/>
    </source>
</evidence>
<dbReference type="FunFam" id="3.30.420.40:FF:000032">
    <property type="entry name" value="Cell division protein FtsA"/>
    <property type="match status" value="1"/>
</dbReference>
<dbReference type="Proteomes" id="UP000249396">
    <property type="component" value="Unassembled WGS sequence"/>
</dbReference>
<comment type="subcellular location">
    <subcellularLocation>
        <location evidence="5">Cell membrane</location>
        <topology evidence="5">Peripheral membrane protein</topology>
        <orientation evidence="5">Cytoplasmic side</orientation>
    </subcellularLocation>
    <text evidence="5">Localizes to the Z ring in an FtsZ-dependent manner. Targeted to the membrane through a conserved C-terminal amphipathic helix.</text>
</comment>